<reference evidence="1 2" key="1">
    <citation type="submission" date="2015-05" db="EMBL/GenBank/DDBJ databases">
        <title>Comparison of genome.</title>
        <authorList>
            <person name="Zheng Z."/>
            <person name="Sun M."/>
        </authorList>
    </citation>
    <scope>NUCLEOTIDE SEQUENCE [LARGE SCALE GENOMIC DNA]</scope>
    <source>
        <strain evidence="1 2">G25-74</strain>
    </source>
</reference>
<keyword evidence="2" id="KW-1185">Reference proteome</keyword>
<dbReference type="OrthoDB" id="2417337at2"/>
<protein>
    <recommendedName>
        <fullName evidence="3">Transcriptional regulator</fullName>
    </recommendedName>
</protein>
<gene>
    <name evidence="1" type="ORF">ABB05_18835</name>
</gene>
<evidence type="ECO:0008006" key="3">
    <source>
        <dbReference type="Google" id="ProtNLM"/>
    </source>
</evidence>
<evidence type="ECO:0000313" key="1">
    <source>
        <dbReference type="EMBL" id="OAK67756.1"/>
    </source>
</evidence>
<dbReference type="PATRIC" id="fig|217031.6.peg.4089"/>
<dbReference type="AlphaFoldDB" id="A0A177ZIH9"/>
<comment type="caution">
    <text evidence="1">The sequence shown here is derived from an EMBL/GenBank/DDBJ whole genome shotgun (WGS) entry which is preliminary data.</text>
</comment>
<dbReference type="STRING" id="217031.ABB05_18835"/>
<proteinExistence type="predicted"/>
<sequence length="184" mass="21958">MNKELIEEYLINPFTLMFRTIIKEEKRITEIIEFEEIYYTEESPLNIIKRNCGYYGSDYEGRRNGTKQLIAITHKAPILLESHTPIYLFPTKSPQHEFCAWIAHDHVKACRKADIKSLTIVKFRNNHEYTVSISTTPFRTQLSRTAMLRIEYEKSLERIEMYNLLKQSYFMKASEDRGPYRPYK</sequence>
<name>A0A177ZIH9_9BACI</name>
<dbReference type="Pfam" id="PF06338">
    <property type="entry name" value="ComK"/>
    <property type="match status" value="1"/>
</dbReference>
<evidence type="ECO:0000313" key="2">
    <source>
        <dbReference type="Proteomes" id="UP000077881"/>
    </source>
</evidence>
<dbReference type="InterPro" id="IPR010461">
    <property type="entry name" value="ComK"/>
</dbReference>
<dbReference type="Proteomes" id="UP000077881">
    <property type="component" value="Unassembled WGS sequence"/>
</dbReference>
<organism evidence="1 2">
    <name type="scientific">Lederbergia galactosidilytica</name>
    <dbReference type="NCBI Taxonomy" id="217031"/>
    <lineage>
        <taxon>Bacteria</taxon>
        <taxon>Bacillati</taxon>
        <taxon>Bacillota</taxon>
        <taxon>Bacilli</taxon>
        <taxon>Bacillales</taxon>
        <taxon>Bacillaceae</taxon>
        <taxon>Lederbergia</taxon>
    </lineage>
</organism>
<dbReference type="EMBL" id="LDJR01000059">
    <property type="protein sequence ID" value="OAK67756.1"/>
    <property type="molecule type" value="Genomic_DNA"/>
</dbReference>
<dbReference type="GO" id="GO:0030420">
    <property type="term" value="P:establishment of competence for transformation"/>
    <property type="evidence" value="ECO:0007669"/>
    <property type="project" value="InterPro"/>
</dbReference>
<accession>A0A177ZIH9</accession>
<dbReference type="RefSeq" id="WP_057981540.1">
    <property type="nucleotide sequence ID" value="NZ_JAGGKH010000011.1"/>
</dbReference>